<keyword evidence="2" id="KW-0812">Transmembrane</keyword>
<evidence type="ECO:0000313" key="3">
    <source>
        <dbReference type="EMBL" id="KTG29268.1"/>
    </source>
</evidence>
<feature type="transmembrane region" description="Helical" evidence="2">
    <location>
        <begin position="194"/>
        <end position="220"/>
    </location>
</feature>
<dbReference type="GO" id="GO:0005886">
    <property type="term" value="C:plasma membrane"/>
    <property type="evidence" value="ECO:0007669"/>
    <property type="project" value="TreeGrafter"/>
</dbReference>
<feature type="transmembrane region" description="Helical" evidence="2">
    <location>
        <begin position="389"/>
        <end position="406"/>
    </location>
</feature>
<evidence type="ECO:0000256" key="2">
    <source>
        <dbReference type="SAM" id="Phobius"/>
    </source>
</evidence>
<sequence length="491" mass="51068">MTNVVRAAAENSSKLVERYLPDAFLFAVILTGVAYALAMVFVAPAEGVGMAGHAQNLLLDGWYGGFWNLLSFGMQMTLILMTGYALAQTRHVDALLTKLARIPNSEKGAAAMVPVVAAAASFVHWGLGLVVGAIFARKIAAEVRTIDFPIVVAGAYSGFVVWHGGLAGSIPLLLNTEGNFLIEAGVLSSTYATGGTIFTVANLVLVVAIGFIFLPALFALMYPKSDAKKTPIDPAELEAASDGGERTGSSRDSSDIQSDGGTANVSLPDDASIATRIEHSGLVAIGIGIAGLFAVLLYFGEGVANGTMPWNNLNLNIVNFAFLFLGLTLHGTPKAYVESIVEAVENVWGIILQFPFYAGIMGIMAYAPGESVSLATQIAQGMVAVAPEGALPAIAFFTAGLVNFFVPSGGGEWAVIGETLVTAAKTSGASIPRVAVAASWGDAWTNMIQPFWAIPLLSISGLSVRDIMGYCVMVLVGTGVIVAIGISVLPM</sequence>
<feature type="transmembrane region" description="Helical" evidence="2">
    <location>
        <begin position="23"/>
        <end position="45"/>
    </location>
</feature>
<dbReference type="RefSeq" id="WP_058571611.1">
    <property type="nucleotide sequence ID" value="NZ_LOPV01000108.1"/>
</dbReference>
<feature type="transmembrane region" description="Helical" evidence="2">
    <location>
        <begin position="282"/>
        <end position="300"/>
    </location>
</feature>
<feature type="transmembrane region" description="Helical" evidence="2">
    <location>
        <begin position="111"/>
        <end position="136"/>
    </location>
</feature>
<name>A0A0W1SSG4_9EURY</name>
<dbReference type="EMBL" id="LOPV01000108">
    <property type="protein sequence ID" value="KTG29268.1"/>
    <property type="molecule type" value="Genomic_DNA"/>
</dbReference>
<feature type="compositionally biased region" description="Polar residues" evidence="1">
    <location>
        <begin position="255"/>
        <end position="264"/>
    </location>
</feature>
<protein>
    <submittedName>
        <fullName evidence="3">Short-chain fatty acid transporter</fullName>
    </submittedName>
</protein>
<keyword evidence="2" id="KW-1133">Transmembrane helix</keyword>
<dbReference type="InterPro" id="IPR006160">
    <property type="entry name" value="SCFA_transpt_AtoE"/>
</dbReference>
<dbReference type="Pfam" id="PF02667">
    <property type="entry name" value="SCFA_trans"/>
    <property type="match status" value="1"/>
</dbReference>
<dbReference type="PANTHER" id="PTHR41983">
    <property type="entry name" value="SHORT-CHAIN FATTY ACID TRANSPORTER-RELATED"/>
    <property type="match status" value="1"/>
</dbReference>
<proteinExistence type="predicted"/>
<feature type="transmembrane region" description="Helical" evidence="2">
    <location>
        <begin position="467"/>
        <end position="489"/>
    </location>
</feature>
<dbReference type="OrthoDB" id="296827at2157"/>
<comment type="caution">
    <text evidence="3">The sequence shown here is derived from an EMBL/GenBank/DDBJ whole genome shotgun (WGS) entry which is preliminary data.</text>
</comment>
<feature type="transmembrane region" description="Helical" evidence="2">
    <location>
        <begin position="66"/>
        <end position="87"/>
    </location>
</feature>
<dbReference type="AlphaFoldDB" id="A0A0W1SSG4"/>
<evidence type="ECO:0000313" key="4">
    <source>
        <dbReference type="Proteomes" id="UP000053157"/>
    </source>
</evidence>
<feature type="transmembrane region" description="Helical" evidence="2">
    <location>
        <begin position="350"/>
        <end position="369"/>
    </location>
</feature>
<feature type="compositionally biased region" description="Basic and acidic residues" evidence="1">
    <location>
        <begin position="243"/>
        <end position="254"/>
    </location>
</feature>
<reference evidence="3 4" key="1">
    <citation type="submission" date="2015-12" db="EMBL/GenBank/DDBJ databases">
        <title>Haloferax profundi sp. nov. isolated from the Discovery deep brine-seawater interface in the Red Sea.</title>
        <authorList>
            <person name="Zhang G."/>
            <person name="Stingl U."/>
            <person name="Rashid M."/>
        </authorList>
    </citation>
    <scope>NUCLEOTIDE SEQUENCE [LARGE SCALE GENOMIC DNA]</scope>
    <source>
        <strain evidence="3 4">SB29</strain>
    </source>
</reference>
<accession>A0A0W1SSG4</accession>
<keyword evidence="2" id="KW-0472">Membrane</keyword>
<dbReference type="PANTHER" id="PTHR41983:SF2">
    <property type="entry name" value="SHORT-CHAIN FATTY ACID TRANSPORTER-RELATED"/>
    <property type="match status" value="1"/>
</dbReference>
<organism evidence="3 4">
    <name type="scientific">Haloferax profundi</name>
    <dbReference type="NCBI Taxonomy" id="1544718"/>
    <lineage>
        <taxon>Archaea</taxon>
        <taxon>Methanobacteriati</taxon>
        <taxon>Methanobacteriota</taxon>
        <taxon>Stenosarchaea group</taxon>
        <taxon>Halobacteria</taxon>
        <taxon>Halobacteriales</taxon>
        <taxon>Haloferacaceae</taxon>
        <taxon>Haloferax</taxon>
    </lineage>
</organism>
<feature type="region of interest" description="Disordered" evidence="1">
    <location>
        <begin position="233"/>
        <end position="264"/>
    </location>
</feature>
<dbReference type="Proteomes" id="UP000053157">
    <property type="component" value="Unassembled WGS sequence"/>
</dbReference>
<evidence type="ECO:0000256" key="1">
    <source>
        <dbReference type="SAM" id="MobiDB-lite"/>
    </source>
</evidence>
<gene>
    <name evidence="3" type="ORF">AUR66_11150</name>
</gene>
<feature type="transmembrane region" description="Helical" evidence="2">
    <location>
        <begin position="312"/>
        <end position="329"/>
    </location>
</feature>
<keyword evidence="4" id="KW-1185">Reference proteome</keyword>
<feature type="transmembrane region" description="Helical" evidence="2">
    <location>
        <begin position="148"/>
        <end position="174"/>
    </location>
</feature>